<accession>A0A1E4TFX2</accession>
<dbReference type="OrthoDB" id="5584028at2759"/>
<dbReference type="EMBL" id="KV453842">
    <property type="protein sequence ID" value="ODV90619.1"/>
    <property type="molecule type" value="Genomic_DNA"/>
</dbReference>
<evidence type="ECO:0000313" key="1">
    <source>
        <dbReference type="EMBL" id="ODV90619.1"/>
    </source>
</evidence>
<name>A0A1E4TFX2_9ASCO</name>
<keyword evidence="2" id="KW-1185">Reference proteome</keyword>
<protein>
    <submittedName>
        <fullName evidence="1">Uncharacterized protein</fullName>
    </submittedName>
</protein>
<sequence>NARLGIAPMPRTLILSSLFGTAGFFSGFSQGARYAGHRYLAENYHRLPADKQGWYFYHKTRNYVVLRDGLSRGMRTAAAVSAFTIVFCSIEAGIDRVLGNPSWTATTAAAVSTAIPYLVMKGQRSVQLAKSSIQVTVFAAAFGLLQDYTRNIRK</sequence>
<dbReference type="PANTHER" id="PTHR37852:SF1">
    <property type="entry name" value="HIG1 DOMAIN-CONTAINING PROTEIN"/>
    <property type="match status" value="1"/>
</dbReference>
<dbReference type="PANTHER" id="PTHR37852">
    <property type="entry name" value="YALI0B21208P"/>
    <property type="match status" value="1"/>
</dbReference>
<reference evidence="2" key="1">
    <citation type="submission" date="2016-02" db="EMBL/GenBank/DDBJ databases">
        <title>Comparative genomics of biotechnologically important yeasts.</title>
        <authorList>
            <consortium name="DOE Joint Genome Institute"/>
            <person name="Riley R."/>
            <person name="Haridas S."/>
            <person name="Wolfe K.H."/>
            <person name="Lopes M.R."/>
            <person name="Hittinger C.T."/>
            <person name="Goker M."/>
            <person name="Salamov A."/>
            <person name="Wisecaver J."/>
            <person name="Long T.M."/>
            <person name="Aerts A.L."/>
            <person name="Barry K."/>
            <person name="Choi C."/>
            <person name="Clum A."/>
            <person name="Coughlan A.Y."/>
            <person name="Deshpande S."/>
            <person name="Douglass A.P."/>
            <person name="Hanson S.J."/>
            <person name="Klenk H.-P."/>
            <person name="Labutti K."/>
            <person name="Lapidus A."/>
            <person name="Lindquist E."/>
            <person name="Lipzen A."/>
            <person name="Meier-Kolthoff J.P."/>
            <person name="Ohm R.A."/>
            <person name="Otillar R.P."/>
            <person name="Pangilinan J."/>
            <person name="Peng Y."/>
            <person name="Rokas A."/>
            <person name="Rosa C.A."/>
            <person name="Scheuner C."/>
            <person name="Sibirny A.A."/>
            <person name="Slot J.C."/>
            <person name="Stielow J.B."/>
            <person name="Sun H."/>
            <person name="Kurtzman C.P."/>
            <person name="Blackwell M."/>
            <person name="Jeffries T.W."/>
            <person name="Grigoriev I.V."/>
        </authorList>
    </citation>
    <scope>NUCLEOTIDE SEQUENCE [LARGE SCALE GENOMIC DNA]</scope>
    <source>
        <strain evidence="2">NRRL Y-17796</strain>
    </source>
</reference>
<dbReference type="Proteomes" id="UP000095023">
    <property type="component" value="Unassembled WGS sequence"/>
</dbReference>
<organism evidence="1 2">
    <name type="scientific">Tortispora caseinolytica NRRL Y-17796</name>
    <dbReference type="NCBI Taxonomy" id="767744"/>
    <lineage>
        <taxon>Eukaryota</taxon>
        <taxon>Fungi</taxon>
        <taxon>Dikarya</taxon>
        <taxon>Ascomycota</taxon>
        <taxon>Saccharomycotina</taxon>
        <taxon>Trigonopsidomycetes</taxon>
        <taxon>Trigonopsidales</taxon>
        <taxon>Trigonopsidaceae</taxon>
        <taxon>Tortispora</taxon>
    </lineage>
</organism>
<feature type="non-terminal residue" evidence="1">
    <location>
        <position position="1"/>
    </location>
</feature>
<gene>
    <name evidence="1" type="ORF">CANCADRAFT_12039</name>
</gene>
<proteinExistence type="predicted"/>
<evidence type="ECO:0000313" key="2">
    <source>
        <dbReference type="Proteomes" id="UP000095023"/>
    </source>
</evidence>
<dbReference type="AlphaFoldDB" id="A0A1E4TFX2"/>
<feature type="non-terminal residue" evidence="1">
    <location>
        <position position="154"/>
    </location>
</feature>